<dbReference type="AlphaFoldDB" id="B4SFD9"/>
<reference evidence="1 2" key="1">
    <citation type="submission" date="2008-06" db="EMBL/GenBank/DDBJ databases">
        <title>Complete sequence of Pelodictyon phaeoclathratiforme BU-1.</title>
        <authorList>
            <consortium name="US DOE Joint Genome Institute"/>
            <person name="Lucas S."/>
            <person name="Copeland A."/>
            <person name="Lapidus A."/>
            <person name="Glavina del Rio T."/>
            <person name="Dalin E."/>
            <person name="Tice H."/>
            <person name="Bruce D."/>
            <person name="Goodwin L."/>
            <person name="Pitluck S."/>
            <person name="Schmutz J."/>
            <person name="Larimer F."/>
            <person name="Land M."/>
            <person name="Hauser L."/>
            <person name="Kyrpides N."/>
            <person name="Mikhailova N."/>
            <person name="Liu Z."/>
            <person name="Li T."/>
            <person name="Zhao F."/>
            <person name="Overmann J."/>
            <person name="Bryant D.A."/>
            <person name="Richardson P."/>
        </authorList>
    </citation>
    <scope>NUCLEOTIDE SEQUENCE [LARGE SCALE GENOMIC DNA]</scope>
    <source>
        <strain evidence="2">DSM 5477 / BU-1</strain>
    </source>
</reference>
<name>B4SFD9_PELPB</name>
<keyword evidence="2" id="KW-1185">Reference proteome</keyword>
<gene>
    <name evidence="1" type="ordered locus">Ppha_2556</name>
</gene>
<evidence type="ECO:0000313" key="1">
    <source>
        <dbReference type="EMBL" id="ACF44718.1"/>
    </source>
</evidence>
<dbReference type="Proteomes" id="UP000002724">
    <property type="component" value="Chromosome"/>
</dbReference>
<sequence length="294" mass="32890">MSKSLIACAIDARECAIVRLKTAGGGSYSLSGCKTLPFGLDDLASGNGKRLLKKLDSHLNVWPDEELALCFGPKNYLPLPASFPAHADTEKCKEYCKIEAGYFLNQPEEYHCDSTDYGVSQNGLHKKKILLFYPAEPCRRATEHFATTRRILFSGTPQPPLLHLSKFAGERQVILEIENNYLLFRVSGEGRIETFSCHQVKNRKESEYFTIKALVENPICRETEVQLFGSLADKTMMRLIQKETSMKLKPLSIPPSIPISNLKKFSTSSAIAVKAISTALMALDEQKRFTLFSD</sequence>
<dbReference type="KEGG" id="pph:Ppha_2556"/>
<proteinExistence type="predicted"/>
<evidence type="ECO:0000313" key="2">
    <source>
        <dbReference type="Proteomes" id="UP000002724"/>
    </source>
</evidence>
<protein>
    <submittedName>
        <fullName evidence="1">Uncharacterized protein</fullName>
    </submittedName>
</protein>
<dbReference type="RefSeq" id="WP_012509191.1">
    <property type="nucleotide sequence ID" value="NC_011060.1"/>
</dbReference>
<dbReference type="STRING" id="324925.Ppha_2556"/>
<dbReference type="OrthoDB" id="597004at2"/>
<organism evidence="1 2">
    <name type="scientific">Pelodictyon phaeoclathratiforme (strain DSM 5477 / BU-1)</name>
    <dbReference type="NCBI Taxonomy" id="324925"/>
    <lineage>
        <taxon>Bacteria</taxon>
        <taxon>Pseudomonadati</taxon>
        <taxon>Chlorobiota</taxon>
        <taxon>Chlorobiia</taxon>
        <taxon>Chlorobiales</taxon>
        <taxon>Chlorobiaceae</taxon>
        <taxon>Chlorobium/Pelodictyon group</taxon>
        <taxon>Pelodictyon</taxon>
    </lineage>
</organism>
<dbReference type="PROSITE" id="PS51257">
    <property type="entry name" value="PROKAR_LIPOPROTEIN"/>
    <property type="match status" value="1"/>
</dbReference>
<accession>B4SFD9</accession>
<dbReference type="EMBL" id="CP001110">
    <property type="protein sequence ID" value="ACF44718.1"/>
    <property type="molecule type" value="Genomic_DNA"/>
</dbReference>
<dbReference type="HOGENOM" id="CLU_946115_0_0_10"/>
<dbReference type="eggNOG" id="ENOG5033J53">
    <property type="taxonomic scope" value="Bacteria"/>
</dbReference>